<dbReference type="Proteomes" id="UP001057402">
    <property type="component" value="Chromosome 5"/>
</dbReference>
<evidence type="ECO:0000313" key="1">
    <source>
        <dbReference type="EMBL" id="KAI4369451.1"/>
    </source>
</evidence>
<evidence type="ECO:0000313" key="2">
    <source>
        <dbReference type="Proteomes" id="UP001057402"/>
    </source>
</evidence>
<gene>
    <name evidence="1" type="ORF">MLD38_017888</name>
</gene>
<protein>
    <submittedName>
        <fullName evidence="1">Uncharacterized protein</fullName>
    </submittedName>
</protein>
<organism evidence="1 2">
    <name type="scientific">Melastoma candidum</name>
    <dbReference type="NCBI Taxonomy" id="119954"/>
    <lineage>
        <taxon>Eukaryota</taxon>
        <taxon>Viridiplantae</taxon>
        <taxon>Streptophyta</taxon>
        <taxon>Embryophyta</taxon>
        <taxon>Tracheophyta</taxon>
        <taxon>Spermatophyta</taxon>
        <taxon>Magnoliopsida</taxon>
        <taxon>eudicotyledons</taxon>
        <taxon>Gunneridae</taxon>
        <taxon>Pentapetalae</taxon>
        <taxon>rosids</taxon>
        <taxon>malvids</taxon>
        <taxon>Myrtales</taxon>
        <taxon>Melastomataceae</taxon>
        <taxon>Melastomatoideae</taxon>
        <taxon>Melastomateae</taxon>
        <taxon>Melastoma</taxon>
    </lineage>
</organism>
<name>A0ACB9QR92_9MYRT</name>
<sequence>MGKRGSCASSACCDDMGLKKGPWMPEEDEILASYVLKHGHSNWRALPRQAGLLRCGKSCRLRWMNYLRPDVKRGNFTAEEREAIIDLHGILGNRWSAIAARLPGRTDNEIKNFWHTHLKKKNKWEQQQQRQRQHQPQRALYDQQHNNINISSTVNNPCATSHITSQPMLDNVNLIQRPLDNPAGPARECSANELLMQRRSSGAGPSCSDVKEDTEFWCKLYLQAVIGE</sequence>
<reference evidence="2" key="1">
    <citation type="journal article" date="2023" name="Front. Plant Sci.">
        <title>Chromosomal-level genome assembly of Melastoma candidum provides insights into trichome evolution.</title>
        <authorList>
            <person name="Zhong Y."/>
            <person name="Wu W."/>
            <person name="Sun C."/>
            <person name="Zou P."/>
            <person name="Liu Y."/>
            <person name="Dai S."/>
            <person name="Zhou R."/>
        </authorList>
    </citation>
    <scope>NUCLEOTIDE SEQUENCE [LARGE SCALE GENOMIC DNA]</scope>
</reference>
<dbReference type="EMBL" id="CM042884">
    <property type="protein sequence ID" value="KAI4369451.1"/>
    <property type="molecule type" value="Genomic_DNA"/>
</dbReference>
<proteinExistence type="predicted"/>
<comment type="caution">
    <text evidence="1">The sequence shown here is derived from an EMBL/GenBank/DDBJ whole genome shotgun (WGS) entry which is preliminary data.</text>
</comment>
<keyword evidence="2" id="KW-1185">Reference proteome</keyword>
<accession>A0ACB9QR92</accession>